<evidence type="ECO:0000313" key="3">
    <source>
        <dbReference type="Proteomes" id="UP000321323"/>
    </source>
</evidence>
<keyword evidence="3" id="KW-1185">Reference proteome</keyword>
<evidence type="ECO:0000313" key="2">
    <source>
        <dbReference type="EMBL" id="WUR16035.1"/>
    </source>
</evidence>
<name>A0ABZ1UUS5_9BURK</name>
<proteinExistence type="predicted"/>
<sequence>MTPAGITRSRPAERARQGSRAGSSWYIPAMVRRFVYVMLTIIALQLSWTAISAYCMHETGVAAQHFGHHQHVDDGDDLPAGLKDKPGVAKKFAAHAHCSSCSHAVLAIDVFQATHHPVAANAMPDSVIPQFTSVFSAPPERPQWAVVA</sequence>
<keyword evidence="1" id="KW-0812">Transmembrane</keyword>
<evidence type="ECO:0008006" key="4">
    <source>
        <dbReference type="Google" id="ProtNLM"/>
    </source>
</evidence>
<keyword evidence="1" id="KW-1133">Transmembrane helix</keyword>
<protein>
    <recommendedName>
        <fullName evidence="4">DUF2946 domain-containing protein</fullName>
    </recommendedName>
</protein>
<organism evidence="2 3">
    <name type="scientific">[Empedobacter] haloabium</name>
    <dbReference type="NCBI Taxonomy" id="592317"/>
    <lineage>
        <taxon>Bacteria</taxon>
        <taxon>Pseudomonadati</taxon>
        <taxon>Pseudomonadota</taxon>
        <taxon>Betaproteobacteria</taxon>
        <taxon>Burkholderiales</taxon>
        <taxon>Oxalobacteraceae</taxon>
        <taxon>Telluria group</taxon>
        <taxon>Telluria group incertae sedis</taxon>
    </lineage>
</organism>
<gene>
    <name evidence="2" type="ORF">E7V67_013305</name>
</gene>
<reference evidence="2 3" key="1">
    <citation type="journal article" date="2019" name="Int. J. Syst. Evol. Microbiol.">
        <title>The Draft Whole-Genome Sequence of the Antibiotic Producer Empedobacter haloabium ATCC 31962 Provides Indications for Its Taxonomic Reclassification.</title>
        <authorList>
            <person name="Miess H."/>
            <person name="Arlt P."/>
            <person name="Apel A.K."/>
            <person name="Weber T."/>
            <person name="Nieselt K."/>
            <person name="Hanssen F."/>
            <person name="Czemmel S."/>
            <person name="Nahnsen S."/>
            <person name="Gross H."/>
        </authorList>
    </citation>
    <scope>NUCLEOTIDE SEQUENCE [LARGE SCALE GENOMIC DNA]</scope>
    <source>
        <strain evidence="2 3">ATCC 31962</strain>
    </source>
</reference>
<accession>A0ABZ1UUS5</accession>
<dbReference type="EMBL" id="CP136508">
    <property type="protein sequence ID" value="WUR16035.1"/>
    <property type="molecule type" value="Genomic_DNA"/>
</dbReference>
<keyword evidence="1" id="KW-0472">Membrane</keyword>
<feature type="transmembrane region" description="Helical" evidence="1">
    <location>
        <begin position="34"/>
        <end position="54"/>
    </location>
</feature>
<evidence type="ECO:0000256" key="1">
    <source>
        <dbReference type="SAM" id="Phobius"/>
    </source>
</evidence>
<dbReference type="Proteomes" id="UP000321323">
    <property type="component" value="Chromosome"/>
</dbReference>